<gene>
    <name evidence="14" type="primary">ATP8</name>
</gene>
<dbReference type="RefSeq" id="YP_009024070.1">
    <property type="nucleotide sequence ID" value="NC_023921.1"/>
</dbReference>
<keyword evidence="10 12" id="KW-0496">Mitochondrion</keyword>
<dbReference type="GeneID" id="18990511"/>
<evidence type="ECO:0000256" key="13">
    <source>
        <dbReference type="SAM" id="Phobius"/>
    </source>
</evidence>
<evidence type="ECO:0000256" key="1">
    <source>
        <dbReference type="ARBA" id="ARBA00004304"/>
    </source>
</evidence>
<reference evidence="14" key="2">
    <citation type="journal article" date="2014" name="Mitochondrial DNA">
        <title>The complete mitochondrial genome of Mekongiella kingdoni (Uvarov, 1937) (Orthoptera: Acridoidea: Chrotogonidae).</title>
        <authorList>
            <person name="Zhi Y."/>
            <person name="Dong L."/>
            <person name="Yin H."/>
            <person name="Zhang D."/>
        </authorList>
    </citation>
    <scope>NUCLEOTIDE SEQUENCE</scope>
</reference>
<feature type="transmembrane region" description="Helical" evidence="13">
    <location>
        <begin position="6"/>
        <end position="29"/>
    </location>
</feature>
<dbReference type="Pfam" id="PF00895">
    <property type="entry name" value="ATP-synt_8"/>
    <property type="match status" value="1"/>
</dbReference>
<keyword evidence="5 12" id="KW-0138">CF(0)</keyword>
<keyword evidence="11 13" id="KW-0472">Membrane</keyword>
<evidence type="ECO:0000256" key="9">
    <source>
        <dbReference type="ARBA" id="ARBA00023065"/>
    </source>
</evidence>
<comment type="subunit">
    <text evidence="3">F-type ATPases have 2 components, CF(1) - the catalytic core - and CF(0) - the membrane proton channel.</text>
</comment>
<keyword evidence="4 12" id="KW-0813">Transport</keyword>
<evidence type="ECO:0000256" key="4">
    <source>
        <dbReference type="ARBA" id="ARBA00022448"/>
    </source>
</evidence>
<name>X2BUX1_9ORTH</name>
<keyword evidence="7 12" id="KW-0375">Hydrogen ion transport</keyword>
<dbReference type="GO" id="GO:0031966">
    <property type="term" value="C:mitochondrial membrane"/>
    <property type="evidence" value="ECO:0007669"/>
    <property type="project" value="UniProtKB-SubCell"/>
</dbReference>
<protein>
    <recommendedName>
        <fullName evidence="12">ATP synthase complex subunit 8</fullName>
    </recommendedName>
</protein>
<dbReference type="AlphaFoldDB" id="X2BUX1"/>
<dbReference type="GO" id="GO:0045259">
    <property type="term" value="C:proton-transporting ATP synthase complex"/>
    <property type="evidence" value="ECO:0007669"/>
    <property type="project" value="UniProtKB-KW"/>
</dbReference>
<evidence type="ECO:0000256" key="7">
    <source>
        <dbReference type="ARBA" id="ARBA00022781"/>
    </source>
</evidence>
<comment type="subcellular location">
    <subcellularLocation>
        <location evidence="1 12">Mitochondrion membrane</location>
        <topology evidence="1 12">Single-pass membrane protein</topology>
    </subcellularLocation>
</comment>
<sequence length="53" mass="6622">MPQMSPMMWFTMFILFSTTMVLFNQMMFFSSKMNKISLNKKEMNQNYHLNWKW</sequence>
<reference evidence="14" key="1">
    <citation type="submission" date="2010-12" db="EMBL/GenBank/DDBJ databases">
        <authorList>
            <person name="Zhang D.C."/>
            <person name="Zhi Y.C."/>
        </authorList>
    </citation>
    <scope>NUCLEOTIDE SEQUENCE</scope>
</reference>
<evidence type="ECO:0000256" key="12">
    <source>
        <dbReference type="RuleBase" id="RU003661"/>
    </source>
</evidence>
<evidence type="ECO:0000256" key="6">
    <source>
        <dbReference type="ARBA" id="ARBA00022692"/>
    </source>
</evidence>
<evidence type="ECO:0000256" key="10">
    <source>
        <dbReference type="ARBA" id="ARBA00023128"/>
    </source>
</evidence>
<accession>X2BUX1</accession>
<organism evidence="14">
    <name type="scientific">Mekongiella kingdoni</name>
    <dbReference type="NCBI Taxonomy" id="244710"/>
    <lineage>
        <taxon>Eukaryota</taxon>
        <taxon>Metazoa</taxon>
        <taxon>Ecdysozoa</taxon>
        <taxon>Arthropoda</taxon>
        <taxon>Hexapoda</taxon>
        <taxon>Insecta</taxon>
        <taxon>Pterygota</taxon>
        <taxon>Neoptera</taxon>
        <taxon>Polyneoptera</taxon>
        <taxon>Orthoptera</taxon>
        <taxon>Caelifera</taxon>
        <taxon>Acrididea</taxon>
        <taxon>Acridomorpha</taxon>
        <taxon>Pyrgomorphoidea</taxon>
        <taxon>Pyrgomorphidae</taxon>
        <taxon>Pyrgomorphinae</taxon>
        <taxon>Mekongiella</taxon>
    </lineage>
</organism>
<evidence type="ECO:0000256" key="2">
    <source>
        <dbReference type="ARBA" id="ARBA00008892"/>
    </source>
</evidence>
<comment type="similarity">
    <text evidence="2 12">Belongs to the ATPase protein 8 family.</text>
</comment>
<keyword evidence="6 12" id="KW-0812">Transmembrane</keyword>
<dbReference type="GO" id="GO:0015078">
    <property type="term" value="F:proton transmembrane transporter activity"/>
    <property type="evidence" value="ECO:0007669"/>
    <property type="project" value="InterPro"/>
</dbReference>
<dbReference type="GO" id="GO:0015986">
    <property type="term" value="P:proton motive force-driven ATP synthesis"/>
    <property type="evidence" value="ECO:0007669"/>
    <property type="project" value="InterPro"/>
</dbReference>
<evidence type="ECO:0000256" key="3">
    <source>
        <dbReference type="ARBA" id="ARBA00011291"/>
    </source>
</evidence>
<evidence type="ECO:0000256" key="5">
    <source>
        <dbReference type="ARBA" id="ARBA00022547"/>
    </source>
</evidence>
<geneLocation type="mitochondrion" evidence="14"/>
<dbReference type="CTD" id="4509"/>
<evidence type="ECO:0000256" key="8">
    <source>
        <dbReference type="ARBA" id="ARBA00022989"/>
    </source>
</evidence>
<proteinExistence type="inferred from homology"/>
<dbReference type="InterPro" id="IPR001421">
    <property type="entry name" value="ATP8_metazoa"/>
</dbReference>
<keyword evidence="8 13" id="KW-1133">Transmembrane helix</keyword>
<evidence type="ECO:0000313" key="14">
    <source>
        <dbReference type="EMBL" id="ADZ56303.1"/>
    </source>
</evidence>
<dbReference type="EMBL" id="HQ833842">
    <property type="protein sequence ID" value="ADZ56303.1"/>
    <property type="molecule type" value="Genomic_DNA"/>
</dbReference>
<keyword evidence="9 12" id="KW-0406">Ion transport</keyword>
<evidence type="ECO:0000256" key="11">
    <source>
        <dbReference type="ARBA" id="ARBA00023136"/>
    </source>
</evidence>